<dbReference type="EMBL" id="CM035419">
    <property type="protein sequence ID" value="KAH7415289.1"/>
    <property type="molecule type" value="Genomic_DNA"/>
</dbReference>
<reference evidence="3" key="1">
    <citation type="submission" date="2021-08" db="EMBL/GenBank/DDBJ databases">
        <title>WGS assembly of Ceratopteris richardii.</title>
        <authorList>
            <person name="Marchant D.B."/>
            <person name="Chen G."/>
            <person name="Jenkins J."/>
            <person name="Shu S."/>
            <person name="Leebens-Mack J."/>
            <person name="Grimwood J."/>
            <person name="Schmutz J."/>
            <person name="Soltis P."/>
            <person name="Soltis D."/>
            <person name="Chen Z.-H."/>
        </authorList>
    </citation>
    <scope>NUCLEOTIDE SEQUENCE</scope>
    <source>
        <strain evidence="3">Whitten #5841</strain>
        <tissue evidence="3">Leaf</tissue>
    </source>
</reference>
<dbReference type="AlphaFoldDB" id="A0A8T2T8K5"/>
<feature type="region of interest" description="Disordered" evidence="1">
    <location>
        <begin position="183"/>
        <end position="256"/>
    </location>
</feature>
<dbReference type="PANTHER" id="PTHR35275:SF1">
    <property type="entry name" value="OS07G0585900 PROTEIN"/>
    <property type="match status" value="1"/>
</dbReference>
<dbReference type="InterPro" id="IPR045880">
    <property type="entry name" value="ZCF37"/>
</dbReference>
<dbReference type="PANTHER" id="PTHR35275">
    <property type="entry name" value="ZCF37"/>
    <property type="match status" value="1"/>
</dbReference>
<evidence type="ECO:0000313" key="3">
    <source>
        <dbReference type="EMBL" id="KAH7415289.1"/>
    </source>
</evidence>
<organism evidence="3 4">
    <name type="scientific">Ceratopteris richardii</name>
    <name type="common">Triangle waterfern</name>
    <dbReference type="NCBI Taxonomy" id="49495"/>
    <lineage>
        <taxon>Eukaryota</taxon>
        <taxon>Viridiplantae</taxon>
        <taxon>Streptophyta</taxon>
        <taxon>Embryophyta</taxon>
        <taxon>Tracheophyta</taxon>
        <taxon>Polypodiopsida</taxon>
        <taxon>Polypodiidae</taxon>
        <taxon>Polypodiales</taxon>
        <taxon>Pteridineae</taxon>
        <taxon>Pteridaceae</taxon>
        <taxon>Parkerioideae</taxon>
        <taxon>Ceratopteris</taxon>
    </lineage>
</organism>
<gene>
    <name evidence="3" type="ORF">KP509_14G036200</name>
</gene>
<keyword evidence="2" id="KW-0812">Transmembrane</keyword>
<proteinExistence type="predicted"/>
<comment type="caution">
    <text evidence="3">The sequence shown here is derived from an EMBL/GenBank/DDBJ whole genome shotgun (WGS) entry which is preliminary data.</text>
</comment>
<evidence type="ECO:0000256" key="2">
    <source>
        <dbReference type="SAM" id="Phobius"/>
    </source>
</evidence>
<feature type="region of interest" description="Disordered" evidence="1">
    <location>
        <begin position="294"/>
        <end position="316"/>
    </location>
</feature>
<evidence type="ECO:0000256" key="1">
    <source>
        <dbReference type="SAM" id="MobiDB-lite"/>
    </source>
</evidence>
<keyword evidence="2" id="KW-0472">Membrane</keyword>
<keyword evidence="4" id="KW-1185">Reference proteome</keyword>
<dbReference type="Proteomes" id="UP000825935">
    <property type="component" value="Chromosome 14"/>
</dbReference>
<accession>A0A8T2T8K5</accession>
<sequence>MSCAPGIFIFGRRAKRNPYADRGLAQFALLSAELESVRKKLLIELGTQLSLIRFESLSDQSKWVPIIICPTLPRSQVRALRQAVTEIKPENRYASRSPIKQLCQANNNTYVQAENDNFERQGTSAANPTEHTGKSDNKNEAGSWNLAHIANTAEKLLWMTAFGLSVLADMIQSFLKLRASTGISSRSGANLPRKSVSTKPNLPSGARSGHPPPLPSTNLQKTQRVAAKHHHTPGRQEIPSKSVTQKHKESPASPSKLRTAYHSCLSLPKPSVAENVGICTQGKLRSSISLPKTTSFQDAAPPAVGQPAATEKESSVDIEQQTDKWEKGLGGVGLVLGLSGLFMGYVPAIASVVCWWYLLPSLRNALGIKPIVRSHHHHHRHEVKS</sequence>
<dbReference type="OrthoDB" id="1932497at2759"/>
<evidence type="ECO:0000313" key="4">
    <source>
        <dbReference type="Proteomes" id="UP000825935"/>
    </source>
</evidence>
<protein>
    <submittedName>
        <fullName evidence="3">Uncharacterized protein</fullName>
    </submittedName>
</protein>
<keyword evidence="2" id="KW-1133">Transmembrane helix</keyword>
<feature type="transmembrane region" description="Helical" evidence="2">
    <location>
        <begin position="334"/>
        <end position="358"/>
    </location>
</feature>
<name>A0A8T2T8K5_CERRI</name>